<dbReference type="PROSITE" id="PS50977">
    <property type="entry name" value="HTH_TETR_2"/>
    <property type="match status" value="1"/>
</dbReference>
<dbReference type="InterPro" id="IPR009057">
    <property type="entry name" value="Homeodomain-like_sf"/>
</dbReference>
<dbReference type="PANTHER" id="PTHR30055:SF226">
    <property type="entry name" value="HTH-TYPE TRANSCRIPTIONAL REGULATOR PKSA"/>
    <property type="match status" value="1"/>
</dbReference>
<sequence>MSTTPDTTAAAPDTTAPSAGASGAAPGATGTGGAGAGGARTSGAGATGGGARTSGAAPGGAAANASPTRERLLLAAREVVEAHGYGGASVAAIAARAGVANGTLYRHFPSKADLFVEVIRDVCDREIAAATKAALTADDAVGKIDAVLVNFARRALANPLLAWALIAEPVDPAVERVRLEYRRTYTGHIARLVRAAIRQGQAPPQDAAIAAAALVGAGNEVLAGPLSPLAGEEHDPFAAIETLRTLCRRALGAA</sequence>
<dbReference type="PANTHER" id="PTHR30055">
    <property type="entry name" value="HTH-TYPE TRANSCRIPTIONAL REGULATOR RUTR"/>
    <property type="match status" value="1"/>
</dbReference>
<feature type="DNA-binding region" description="H-T-H motif" evidence="2">
    <location>
        <begin position="89"/>
        <end position="108"/>
    </location>
</feature>
<protein>
    <submittedName>
        <fullName evidence="5">AcrR family transcriptional regulator</fullName>
    </submittedName>
</protein>
<gene>
    <name evidence="5" type="ORF">BDZ31_001944</name>
</gene>
<dbReference type="RefSeq" id="WP_183341486.1">
    <property type="nucleotide sequence ID" value="NZ_JACHNU010000002.1"/>
</dbReference>
<evidence type="ECO:0000256" key="1">
    <source>
        <dbReference type="ARBA" id="ARBA00023125"/>
    </source>
</evidence>
<proteinExistence type="predicted"/>
<evidence type="ECO:0000256" key="3">
    <source>
        <dbReference type="SAM" id="MobiDB-lite"/>
    </source>
</evidence>
<feature type="compositionally biased region" description="Low complexity" evidence="3">
    <location>
        <begin position="53"/>
        <end position="63"/>
    </location>
</feature>
<accession>A0A840IEB7</accession>
<dbReference type="GO" id="GO:0000976">
    <property type="term" value="F:transcription cis-regulatory region binding"/>
    <property type="evidence" value="ECO:0007669"/>
    <property type="project" value="TreeGrafter"/>
</dbReference>
<reference evidence="5 6" key="1">
    <citation type="submission" date="2020-08" db="EMBL/GenBank/DDBJ databases">
        <title>Genomic Encyclopedia of Archaeal and Bacterial Type Strains, Phase II (KMG-II): from individual species to whole genera.</title>
        <authorList>
            <person name="Goeker M."/>
        </authorList>
    </citation>
    <scope>NUCLEOTIDE SEQUENCE [LARGE SCALE GENOMIC DNA]</scope>
    <source>
        <strain evidence="5 6">DSM 23288</strain>
    </source>
</reference>
<feature type="region of interest" description="Disordered" evidence="3">
    <location>
        <begin position="1"/>
        <end position="64"/>
    </location>
</feature>
<feature type="compositionally biased region" description="Gly residues" evidence="3">
    <location>
        <begin position="29"/>
        <end position="52"/>
    </location>
</feature>
<name>A0A840IEB7_9ACTN</name>
<evidence type="ECO:0000259" key="4">
    <source>
        <dbReference type="PROSITE" id="PS50977"/>
    </source>
</evidence>
<dbReference type="PROSITE" id="PS01081">
    <property type="entry name" value="HTH_TETR_1"/>
    <property type="match status" value="1"/>
</dbReference>
<feature type="domain" description="HTH tetR-type" evidence="4">
    <location>
        <begin position="66"/>
        <end position="126"/>
    </location>
</feature>
<dbReference type="AlphaFoldDB" id="A0A840IEB7"/>
<keyword evidence="1 2" id="KW-0238">DNA-binding</keyword>
<comment type="caution">
    <text evidence="5">The sequence shown here is derived from an EMBL/GenBank/DDBJ whole genome shotgun (WGS) entry which is preliminary data.</text>
</comment>
<evidence type="ECO:0000256" key="2">
    <source>
        <dbReference type="PROSITE-ProRule" id="PRU00335"/>
    </source>
</evidence>
<dbReference type="Gene3D" id="1.10.10.60">
    <property type="entry name" value="Homeodomain-like"/>
    <property type="match status" value="1"/>
</dbReference>
<dbReference type="GO" id="GO:0003700">
    <property type="term" value="F:DNA-binding transcription factor activity"/>
    <property type="evidence" value="ECO:0007669"/>
    <property type="project" value="TreeGrafter"/>
</dbReference>
<dbReference type="InterPro" id="IPR050109">
    <property type="entry name" value="HTH-type_TetR-like_transc_reg"/>
</dbReference>
<dbReference type="Gene3D" id="1.10.357.10">
    <property type="entry name" value="Tetracycline Repressor, domain 2"/>
    <property type="match status" value="1"/>
</dbReference>
<dbReference type="SUPFAM" id="SSF48498">
    <property type="entry name" value="Tetracyclin repressor-like, C-terminal domain"/>
    <property type="match status" value="1"/>
</dbReference>
<dbReference type="SUPFAM" id="SSF46689">
    <property type="entry name" value="Homeodomain-like"/>
    <property type="match status" value="1"/>
</dbReference>
<keyword evidence="6" id="KW-1185">Reference proteome</keyword>
<dbReference type="Pfam" id="PF00440">
    <property type="entry name" value="TetR_N"/>
    <property type="match status" value="1"/>
</dbReference>
<evidence type="ECO:0000313" key="6">
    <source>
        <dbReference type="Proteomes" id="UP000585272"/>
    </source>
</evidence>
<dbReference type="PRINTS" id="PR00455">
    <property type="entry name" value="HTHTETR"/>
</dbReference>
<dbReference type="InterPro" id="IPR023772">
    <property type="entry name" value="DNA-bd_HTH_TetR-type_CS"/>
</dbReference>
<evidence type="ECO:0000313" key="5">
    <source>
        <dbReference type="EMBL" id="MBB4662358.1"/>
    </source>
</evidence>
<organism evidence="5 6">
    <name type="scientific">Conexibacter arvalis</name>
    <dbReference type="NCBI Taxonomy" id="912552"/>
    <lineage>
        <taxon>Bacteria</taxon>
        <taxon>Bacillati</taxon>
        <taxon>Actinomycetota</taxon>
        <taxon>Thermoleophilia</taxon>
        <taxon>Solirubrobacterales</taxon>
        <taxon>Conexibacteraceae</taxon>
        <taxon>Conexibacter</taxon>
    </lineage>
</organism>
<dbReference type="InterPro" id="IPR001647">
    <property type="entry name" value="HTH_TetR"/>
</dbReference>
<dbReference type="EMBL" id="JACHNU010000002">
    <property type="protein sequence ID" value="MBB4662358.1"/>
    <property type="molecule type" value="Genomic_DNA"/>
</dbReference>
<feature type="compositionally biased region" description="Low complexity" evidence="3">
    <location>
        <begin position="1"/>
        <end position="28"/>
    </location>
</feature>
<dbReference type="Proteomes" id="UP000585272">
    <property type="component" value="Unassembled WGS sequence"/>
</dbReference>
<dbReference type="InterPro" id="IPR036271">
    <property type="entry name" value="Tet_transcr_reg_TetR-rel_C_sf"/>
</dbReference>